<dbReference type="Pfam" id="PF01850">
    <property type="entry name" value="PIN"/>
    <property type="match status" value="1"/>
</dbReference>
<comment type="cofactor">
    <cofactor evidence="1">
        <name>Mg(2+)</name>
        <dbReference type="ChEBI" id="CHEBI:18420"/>
    </cofactor>
</comment>
<comment type="similarity">
    <text evidence="7">Belongs to the PINc/VapC protein family.</text>
</comment>
<dbReference type="GO" id="GO:0016787">
    <property type="term" value="F:hydrolase activity"/>
    <property type="evidence" value="ECO:0007669"/>
    <property type="project" value="UniProtKB-KW"/>
</dbReference>
<sequence length="130" mass="14476">MGPNRYLIDTNIISKLFEGSLSAKAVELLADLSINEQYISIINRIELLSWKELKGNKLKDVSAFIAEINELALSEDIVDRTIKIRKGMSIKLPDAIIAATAIAHDITLLSDNDKDFSRISGLNYLNPTKM</sequence>
<evidence type="ECO:0000259" key="8">
    <source>
        <dbReference type="Pfam" id="PF01850"/>
    </source>
</evidence>
<reference evidence="9 10" key="2">
    <citation type="journal article" date="2012" name="Stand. Genomic Sci.">
        <title>Complete genome sequence of the aquatic bacterium Runella slithyformis type strain (LSU 4(T)).</title>
        <authorList>
            <person name="Copeland A."/>
            <person name="Zhang X."/>
            <person name="Misra M."/>
            <person name="Lapidus A."/>
            <person name="Nolan M."/>
            <person name="Lucas S."/>
            <person name="Deshpande S."/>
            <person name="Cheng J.F."/>
            <person name="Tapia R."/>
            <person name="Goodwin L.A."/>
            <person name="Pitluck S."/>
            <person name="Liolios K."/>
            <person name="Pagani I."/>
            <person name="Ivanova N."/>
            <person name="Mikhailova N."/>
            <person name="Pati A."/>
            <person name="Chen A."/>
            <person name="Palaniappan K."/>
            <person name="Land M."/>
            <person name="Hauser L."/>
            <person name="Pan C."/>
            <person name="Jeffries C.D."/>
            <person name="Detter J.C."/>
            <person name="Brambilla E.M."/>
            <person name="Rohde M."/>
            <person name="Djao O.D."/>
            <person name="Goker M."/>
            <person name="Sikorski J."/>
            <person name="Tindall B.J."/>
            <person name="Woyke T."/>
            <person name="Bristow J."/>
            <person name="Eisen J.A."/>
            <person name="Markowitz V."/>
            <person name="Hugenholtz P."/>
            <person name="Kyrpides N.C."/>
            <person name="Klenk H.P."/>
            <person name="Mavromatis K."/>
        </authorList>
    </citation>
    <scope>NUCLEOTIDE SEQUENCE [LARGE SCALE GENOMIC DNA]</scope>
    <source>
        <strain evidence="10">ATCC 29530 / DSM 19594 / LMG 11500 / NCIMB 11436 / LSU 4</strain>
    </source>
</reference>
<proteinExistence type="inferred from homology"/>
<keyword evidence="5" id="KW-0378">Hydrolase</keyword>
<dbReference type="Gene3D" id="3.40.50.1010">
    <property type="entry name" value="5'-nuclease"/>
    <property type="match status" value="1"/>
</dbReference>
<dbReference type="InterPro" id="IPR002716">
    <property type="entry name" value="PIN_dom"/>
</dbReference>
<dbReference type="KEGG" id="rsi:Runsl_2912"/>
<evidence type="ECO:0000256" key="5">
    <source>
        <dbReference type="ARBA" id="ARBA00022801"/>
    </source>
</evidence>
<dbReference type="CDD" id="cd18738">
    <property type="entry name" value="PIN_VapC4-5_FitB-like"/>
    <property type="match status" value="1"/>
</dbReference>
<gene>
    <name evidence="9" type="ordered locus">Runsl_2912</name>
</gene>
<keyword evidence="2" id="KW-1277">Toxin-antitoxin system</keyword>
<evidence type="ECO:0000256" key="4">
    <source>
        <dbReference type="ARBA" id="ARBA00022723"/>
    </source>
</evidence>
<dbReference type="RefSeq" id="WP_013928609.1">
    <property type="nucleotide sequence ID" value="NC_015703.1"/>
</dbReference>
<keyword evidence="4" id="KW-0479">Metal-binding</keyword>
<dbReference type="AlphaFoldDB" id="A0A7U3ZLB8"/>
<dbReference type="SUPFAM" id="SSF88723">
    <property type="entry name" value="PIN domain-like"/>
    <property type="match status" value="1"/>
</dbReference>
<evidence type="ECO:0000256" key="3">
    <source>
        <dbReference type="ARBA" id="ARBA00022722"/>
    </source>
</evidence>
<evidence type="ECO:0000313" key="9">
    <source>
        <dbReference type="EMBL" id="AEI49300.1"/>
    </source>
</evidence>
<keyword evidence="3" id="KW-0540">Nuclease</keyword>
<dbReference type="InterPro" id="IPR029060">
    <property type="entry name" value="PIN-like_dom_sf"/>
</dbReference>
<feature type="domain" description="PIN" evidence="8">
    <location>
        <begin position="6"/>
        <end position="121"/>
    </location>
</feature>
<organism evidence="9 10">
    <name type="scientific">Runella slithyformis (strain ATCC 29530 / DSM 19594 / LMG 11500 / NCIMB 11436 / LSU 4)</name>
    <dbReference type="NCBI Taxonomy" id="761193"/>
    <lineage>
        <taxon>Bacteria</taxon>
        <taxon>Pseudomonadati</taxon>
        <taxon>Bacteroidota</taxon>
        <taxon>Cytophagia</taxon>
        <taxon>Cytophagales</taxon>
        <taxon>Spirosomataceae</taxon>
        <taxon>Runella</taxon>
    </lineage>
</organism>
<dbReference type="Proteomes" id="UP000000493">
    <property type="component" value="Chromosome"/>
</dbReference>
<name>A0A7U3ZLB8_RUNSL</name>
<dbReference type="GO" id="GO:0046872">
    <property type="term" value="F:metal ion binding"/>
    <property type="evidence" value="ECO:0007669"/>
    <property type="project" value="UniProtKB-KW"/>
</dbReference>
<evidence type="ECO:0000256" key="7">
    <source>
        <dbReference type="ARBA" id="ARBA00038093"/>
    </source>
</evidence>
<accession>A0A7U3ZLB8</accession>
<dbReference type="PANTHER" id="PTHR33653">
    <property type="entry name" value="RIBONUCLEASE VAPC2"/>
    <property type="match status" value="1"/>
</dbReference>
<dbReference type="InterPro" id="IPR050556">
    <property type="entry name" value="Type_II_TA_system_RNase"/>
</dbReference>
<dbReference type="GO" id="GO:0004518">
    <property type="term" value="F:nuclease activity"/>
    <property type="evidence" value="ECO:0007669"/>
    <property type="project" value="UniProtKB-KW"/>
</dbReference>
<evidence type="ECO:0000256" key="2">
    <source>
        <dbReference type="ARBA" id="ARBA00022649"/>
    </source>
</evidence>
<keyword evidence="6" id="KW-0460">Magnesium</keyword>
<evidence type="ECO:0000313" key="10">
    <source>
        <dbReference type="Proteomes" id="UP000000493"/>
    </source>
</evidence>
<dbReference type="PANTHER" id="PTHR33653:SF1">
    <property type="entry name" value="RIBONUCLEASE VAPC2"/>
    <property type="match status" value="1"/>
</dbReference>
<evidence type="ECO:0000256" key="6">
    <source>
        <dbReference type="ARBA" id="ARBA00022842"/>
    </source>
</evidence>
<protein>
    <submittedName>
        <fullName evidence="9">PilT protein domain protein</fullName>
    </submittedName>
</protein>
<reference evidence="10" key="1">
    <citation type="submission" date="2011-06" db="EMBL/GenBank/DDBJ databases">
        <title>The complete genome of chromosome of Runella slithyformis DSM 19594.</title>
        <authorList>
            <consortium name="US DOE Joint Genome Institute (JGI-PGF)"/>
            <person name="Lucas S."/>
            <person name="Han J."/>
            <person name="Lapidus A."/>
            <person name="Bruce D."/>
            <person name="Goodwin L."/>
            <person name="Pitluck S."/>
            <person name="Peters L."/>
            <person name="Kyrpides N."/>
            <person name="Mavromatis K."/>
            <person name="Ivanova N."/>
            <person name="Ovchinnikova G."/>
            <person name="Zhang X."/>
            <person name="Misra M."/>
            <person name="Detter J.C."/>
            <person name="Tapia R."/>
            <person name="Han C."/>
            <person name="Land M."/>
            <person name="Hauser L."/>
            <person name="Markowitz V."/>
            <person name="Cheng J.-F."/>
            <person name="Hugenholtz P."/>
            <person name="Woyke T."/>
            <person name="Wu D."/>
            <person name="Tindall B."/>
            <person name="Faehrich R."/>
            <person name="Brambilla E."/>
            <person name="Klenk H.-P."/>
            <person name="Eisen J.A."/>
        </authorList>
    </citation>
    <scope>NUCLEOTIDE SEQUENCE [LARGE SCALE GENOMIC DNA]</scope>
    <source>
        <strain evidence="10">ATCC 29530 / DSM 19594 / LMG 11500 / NCIMB 11436 / LSU 4</strain>
    </source>
</reference>
<keyword evidence="10" id="KW-1185">Reference proteome</keyword>
<evidence type="ECO:0000256" key="1">
    <source>
        <dbReference type="ARBA" id="ARBA00001946"/>
    </source>
</evidence>
<dbReference type="EMBL" id="CP002859">
    <property type="protein sequence ID" value="AEI49300.1"/>
    <property type="molecule type" value="Genomic_DNA"/>
</dbReference>